<protein>
    <recommendedName>
        <fullName evidence="4">Apple domain-containing protein</fullName>
    </recommendedName>
</protein>
<evidence type="ECO:0000313" key="3">
    <source>
        <dbReference type="Proteomes" id="UP000013827"/>
    </source>
</evidence>
<accession>A0A0D3JLL8</accession>
<dbReference type="GeneID" id="17269945"/>
<dbReference type="EnsemblProtists" id="EOD24403">
    <property type="protein sequence ID" value="EOD24403"/>
    <property type="gene ID" value="EMIHUDRAFT_115922"/>
</dbReference>
<reference evidence="2" key="2">
    <citation type="submission" date="2024-10" db="UniProtKB">
        <authorList>
            <consortium name="EnsemblProtists"/>
        </authorList>
    </citation>
    <scope>IDENTIFICATION</scope>
</reference>
<feature type="region of interest" description="Disordered" evidence="1">
    <location>
        <begin position="275"/>
        <end position="315"/>
    </location>
</feature>
<evidence type="ECO:0008006" key="4">
    <source>
        <dbReference type="Google" id="ProtNLM"/>
    </source>
</evidence>
<keyword evidence="3" id="KW-1185">Reference proteome</keyword>
<proteinExistence type="predicted"/>
<dbReference type="PaxDb" id="2903-EOD24403"/>
<reference evidence="3" key="1">
    <citation type="journal article" date="2013" name="Nature">
        <title>Pan genome of the phytoplankton Emiliania underpins its global distribution.</title>
        <authorList>
            <person name="Read B.A."/>
            <person name="Kegel J."/>
            <person name="Klute M.J."/>
            <person name="Kuo A."/>
            <person name="Lefebvre S.C."/>
            <person name="Maumus F."/>
            <person name="Mayer C."/>
            <person name="Miller J."/>
            <person name="Monier A."/>
            <person name="Salamov A."/>
            <person name="Young J."/>
            <person name="Aguilar M."/>
            <person name="Claverie J.M."/>
            <person name="Frickenhaus S."/>
            <person name="Gonzalez K."/>
            <person name="Herman E.K."/>
            <person name="Lin Y.C."/>
            <person name="Napier J."/>
            <person name="Ogata H."/>
            <person name="Sarno A.F."/>
            <person name="Shmutz J."/>
            <person name="Schroeder D."/>
            <person name="de Vargas C."/>
            <person name="Verret F."/>
            <person name="von Dassow P."/>
            <person name="Valentin K."/>
            <person name="Van de Peer Y."/>
            <person name="Wheeler G."/>
            <person name="Dacks J.B."/>
            <person name="Delwiche C.F."/>
            <person name="Dyhrman S.T."/>
            <person name="Glockner G."/>
            <person name="John U."/>
            <person name="Richards T."/>
            <person name="Worden A.Z."/>
            <person name="Zhang X."/>
            <person name="Grigoriev I.V."/>
            <person name="Allen A.E."/>
            <person name="Bidle K."/>
            <person name="Borodovsky M."/>
            <person name="Bowler C."/>
            <person name="Brownlee C."/>
            <person name="Cock J.M."/>
            <person name="Elias M."/>
            <person name="Gladyshev V.N."/>
            <person name="Groth M."/>
            <person name="Guda C."/>
            <person name="Hadaegh A."/>
            <person name="Iglesias-Rodriguez M.D."/>
            <person name="Jenkins J."/>
            <person name="Jones B.M."/>
            <person name="Lawson T."/>
            <person name="Leese F."/>
            <person name="Lindquist E."/>
            <person name="Lobanov A."/>
            <person name="Lomsadze A."/>
            <person name="Malik S.B."/>
            <person name="Marsh M.E."/>
            <person name="Mackinder L."/>
            <person name="Mock T."/>
            <person name="Mueller-Roeber B."/>
            <person name="Pagarete A."/>
            <person name="Parker M."/>
            <person name="Probert I."/>
            <person name="Quesneville H."/>
            <person name="Raines C."/>
            <person name="Rensing S.A."/>
            <person name="Riano-Pachon D.M."/>
            <person name="Richier S."/>
            <person name="Rokitta S."/>
            <person name="Shiraiwa Y."/>
            <person name="Soanes D.M."/>
            <person name="van der Giezen M."/>
            <person name="Wahlund T.M."/>
            <person name="Williams B."/>
            <person name="Wilson W."/>
            <person name="Wolfe G."/>
            <person name="Wurch L.L."/>
        </authorList>
    </citation>
    <scope>NUCLEOTIDE SEQUENCE</scope>
</reference>
<evidence type="ECO:0000313" key="2">
    <source>
        <dbReference type="EnsemblProtists" id="EOD24403"/>
    </source>
</evidence>
<dbReference type="AlphaFoldDB" id="A0A0D3JLL8"/>
<dbReference type="HOGENOM" id="CLU_340532_0_0_1"/>
<organism evidence="2 3">
    <name type="scientific">Emiliania huxleyi (strain CCMP1516)</name>
    <dbReference type="NCBI Taxonomy" id="280463"/>
    <lineage>
        <taxon>Eukaryota</taxon>
        <taxon>Haptista</taxon>
        <taxon>Haptophyta</taxon>
        <taxon>Prymnesiophyceae</taxon>
        <taxon>Isochrysidales</taxon>
        <taxon>Noelaerhabdaceae</taxon>
        <taxon>Emiliania</taxon>
    </lineage>
</organism>
<name>A0A0D3JLL8_EMIH1</name>
<evidence type="ECO:0000256" key="1">
    <source>
        <dbReference type="SAM" id="MobiDB-lite"/>
    </source>
</evidence>
<dbReference type="RefSeq" id="XP_005776832.1">
    <property type="nucleotide sequence ID" value="XM_005776775.1"/>
</dbReference>
<feature type="region of interest" description="Disordered" evidence="1">
    <location>
        <begin position="476"/>
        <end position="523"/>
    </location>
</feature>
<sequence>MPVLAQHPSLPLSLDALVGPALRVTLDVVLTRCDRTPLAPLMRALPALLDGFRVARPGGFGAARLRLFVYERCAAGEASPPPLDVRDRLFEVRRRRMPAQTGTGGGRGSRGRMWGALRGHAAAASGEGGAGFTPAPLTLVLSRRGAALLDPPAAASAGAAAAGLRRSGGATELGGIEGVMRALRKRYDASPRADPWTAHDSVAASTVQAVVDALAAASADGTAAGEAAAAGEGAAGAAAAAYREVRGCGTNATVGWVVPAASLLSFRSTTAREVPPLPAQSCRETLSPPPPRLPAAPATDVRGEGGRAAAAAGGGGGDGGGEYGIDVATWPGNASRPGFCAVTNDGVEGSCARGGSGSWSTQAHHVLSFADCAARCRLCASCRFVTYSPTEDDCSWYSRCDLRRLGQAPGFHSLEVRPSGPKGALSGAASWAADAEEAYRRRFALDRAWHCRMLRGSLLQLVWAVGQLLLGATSTSGGGSGNGVGSSGNGVGSSGTGGSGNGSARGGGEGGGGGGSASGGDGSVGPFRAVSPVPFGCVEPDFVLNNRRLLPSRREIAACGRLTSRSRRASLQSHLRSLAAGAEAERCRAGTTVQRELHLSGFSSMLGSLLKPWTIAIRLGLALQTPKAPGVLSPDRCRGRSRLDLGCFFRPLGPTCEATAAGAAAPAIGLNLAQLRRESLATHGGDAIPRPWRHLGAFWRASHLLEAWASHLLEGWASHLLEELTRPAQSLEERVDAAARESGLAAALEARRAAAGETVIGVLAGLVETLLLARCSALVGKFSSGLFRLAYALSAAHKGGLPPYLSLDAPWCVDYGLPAVFNDEFPSRGPDADADGGGHGGGAATEQVVVTTAQAPGGRGGRGGEARGVVRRPFLNVCPC</sequence>
<dbReference type="KEGG" id="ehx:EMIHUDRAFT_115922"/>
<dbReference type="Proteomes" id="UP000013827">
    <property type="component" value="Unassembled WGS sequence"/>
</dbReference>